<dbReference type="PANTHER" id="PTHR43745">
    <property type="entry name" value="NITROREDUCTASE MJ1384-RELATED"/>
    <property type="match status" value="1"/>
</dbReference>
<dbReference type="CDD" id="cd02142">
    <property type="entry name" value="McbC_SagB-like_oxidoreductase"/>
    <property type="match status" value="1"/>
</dbReference>
<dbReference type="InterPro" id="IPR029479">
    <property type="entry name" value="Nitroreductase"/>
</dbReference>
<keyword evidence="1" id="KW-0472">Membrane</keyword>
<dbReference type="Gene3D" id="3.40.109.10">
    <property type="entry name" value="NADH Oxidase"/>
    <property type="match status" value="1"/>
</dbReference>
<evidence type="ECO:0000313" key="3">
    <source>
        <dbReference type="EMBL" id="KKU27221.1"/>
    </source>
</evidence>
<dbReference type="InterPro" id="IPR052544">
    <property type="entry name" value="Bacteriocin_Proc_Enz"/>
</dbReference>
<sequence length="244" mass="27199">MKKPARPKSQEKNHSPLEKVRRQMRKWGIPLSTTVIVIVFILIGLLVRNNDQQIAPAPEDEVPVIVNPDIIPLPSPVYRSQNSVEAVIRINQPRRSFRPDELSQKQLAQMLWAAQGVTTDWGGRTVTSSKSTFPLTVYALVNNVENLEKGVYQYISGERLPAHQLLPLKLGDLGGTLFDLVNQTPLKEPPVVFIITGDLKKMATAYGGVAHDREVYLEAGHATQNMYLQAESLKLGMIALPNFD</sequence>
<reference evidence="3 4" key="1">
    <citation type="journal article" date="2015" name="Nature">
        <title>rRNA introns, odd ribosomes, and small enigmatic genomes across a large radiation of phyla.</title>
        <authorList>
            <person name="Brown C.T."/>
            <person name="Hug L.A."/>
            <person name="Thomas B.C."/>
            <person name="Sharon I."/>
            <person name="Castelle C.J."/>
            <person name="Singh A."/>
            <person name="Wilkins M.J."/>
            <person name="Williams K.H."/>
            <person name="Banfield J.F."/>
        </authorList>
    </citation>
    <scope>NUCLEOTIDE SEQUENCE [LARGE SCALE GENOMIC DNA]</scope>
</reference>
<feature type="domain" description="Nitroreductase" evidence="2">
    <location>
        <begin position="95"/>
        <end position="243"/>
    </location>
</feature>
<accession>A0A0G1P3B7</accession>
<keyword evidence="1" id="KW-1133">Transmembrane helix</keyword>
<comment type="caution">
    <text evidence="3">The sequence shown here is derived from an EMBL/GenBank/DDBJ whole genome shotgun (WGS) entry which is preliminary data.</text>
</comment>
<protein>
    <recommendedName>
        <fullName evidence="2">Nitroreductase domain-containing protein</fullName>
    </recommendedName>
</protein>
<evidence type="ECO:0000313" key="4">
    <source>
        <dbReference type="Proteomes" id="UP000034510"/>
    </source>
</evidence>
<dbReference type="EMBL" id="LCMC01000057">
    <property type="protein sequence ID" value="KKU27221.1"/>
    <property type="molecule type" value="Genomic_DNA"/>
</dbReference>
<dbReference type="InterPro" id="IPR000415">
    <property type="entry name" value="Nitroreductase-like"/>
</dbReference>
<proteinExistence type="predicted"/>
<dbReference type="PANTHER" id="PTHR43745:SF2">
    <property type="entry name" value="NITROREDUCTASE MJ1384-RELATED"/>
    <property type="match status" value="1"/>
</dbReference>
<evidence type="ECO:0000256" key="1">
    <source>
        <dbReference type="SAM" id="Phobius"/>
    </source>
</evidence>
<dbReference type="GO" id="GO:0016491">
    <property type="term" value="F:oxidoreductase activity"/>
    <property type="evidence" value="ECO:0007669"/>
    <property type="project" value="InterPro"/>
</dbReference>
<dbReference type="SUPFAM" id="SSF55469">
    <property type="entry name" value="FMN-dependent nitroreductase-like"/>
    <property type="match status" value="1"/>
</dbReference>
<dbReference type="Pfam" id="PF00881">
    <property type="entry name" value="Nitroreductase"/>
    <property type="match status" value="1"/>
</dbReference>
<gene>
    <name evidence="3" type="ORF">UX41_C0057G0008</name>
</gene>
<organism evidence="3 4">
    <name type="scientific">Candidatus Collierbacteria bacterium GW2011_GWE1_46_18</name>
    <dbReference type="NCBI Taxonomy" id="1618399"/>
    <lineage>
        <taxon>Bacteria</taxon>
        <taxon>Candidatus Collieribacteriota</taxon>
    </lineage>
</organism>
<dbReference type="AlphaFoldDB" id="A0A0G1P3B7"/>
<dbReference type="Proteomes" id="UP000034510">
    <property type="component" value="Unassembled WGS sequence"/>
</dbReference>
<feature type="transmembrane region" description="Helical" evidence="1">
    <location>
        <begin position="27"/>
        <end position="47"/>
    </location>
</feature>
<feature type="non-terminal residue" evidence="3">
    <location>
        <position position="244"/>
    </location>
</feature>
<name>A0A0G1P3B7_9BACT</name>
<keyword evidence="1" id="KW-0812">Transmembrane</keyword>
<evidence type="ECO:0000259" key="2">
    <source>
        <dbReference type="Pfam" id="PF00881"/>
    </source>
</evidence>